<dbReference type="PANTHER" id="PTHR47470:SF1">
    <property type="entry name" value="FAD-DEPENDENT OXIDOREDUCTASE 2 FAD BINDING DOMAIN-CONTAINING PROTEIN"/>
    <property type="match status" value="1"/>
</dbReference>
<dbReference type="GO" id="GO:0050660">
    <property type="term" value="F:flavin adenine dinucleotide binding"/>
    <property type="evidence" value="ECO:0007669"/>
    <property type="project" value="InterPro"/>
</dbReference>
<comment type="pathway">
    <text evidence="11">Steroid metabolism; cholesterol degradation.</text>
</comment>
<dbReference type="GO" id="GO:0016995">
    <property type="term" value="F:cholesterol oxidase activity"/>
    <property type="evidence" value="ECO:0007669"/>
    <property type="project" value="UniProtKB-EC"/>
</dbReference>
<protein>
    <recommendedName>
        <fullName evidence="13">Cholesterol oxidase</fullName>
        <ecNumber evidence="12">1.1.3.6</ecNumber>
        <ecNumber evidence="10">5.3.3.1</ecNumber>
    </recommendedName>
    <alternativeName>
        <fullName evidence="14">Cholesterol isomerase</fullName>
    </alternativeName>
</protein>
<dbReference type="SUPFAM" id="SSF53474">
    <property type="entry name" value="alpha/beta-Hydrolases"/>
    <property type="match status" value="1"/>
</dbReference>
<keyword evidence="18" id="KW-1185">Reference proteome</keyword>
<evidence type="ECO:0000256" key="1">
    <source>
        <dbReference type="ARBA" id="ARBA00001974"/>
    </source>
</evidence>
<comment type="cofactor">
    <cofactor evidence="1">
        <name>FAD</name>
        <dbReference type="ChEBI" id="CHEBI:57692"/>
    </cofactor>
</comment>
<evidence type="ECO:0000256" key="4">
    <source>
        <dbReference type="ARBA" id="ARBA00022827"/>
    </source>
</evidence>
<dbReference type="EC" id="1.1.3.6" evidence="12"/>
<dbReference type="GeneID" id="100890044"/>
<keyword evidence="8" id="KW-0753">Steroid metabolism</keyword>
<dbReference type="PROSITE" id="PS00623">
    <property type="entry name" value="GMC_OXRED_1"/>
    <property type="match status" value="1"/>
</dbReference>
<dbReference type="InterPro" id="IPR007867">
    <property type="entry name" value="GMC_OxRtase_C"/>
</dbReference>
<dbReference type="AlphaFoldDB" id="A0A7M7PH96"/>
<comment type="similarity">
    <text evidence="15">Belongs to the GMC oxidoreductase family.</text>
</comment>
<dbReference type="Pfam" id="PF00732">
    <property type="entry name" value="GMC_oxred_N"/>
    <property type="match status" value="1"/>
</dbReference>
<evidence type="ECO:0000313" key="18">
    <source>
        <dbReference type="Proteomes" id="UP000007110"/>
    </source>
</evidence>
<proteinExistence type="inferred from homology"/>
<keyword evidence="5" id="KW-0560">Oxidoreductase</keyword>
<evidence type="ECO:0000256" key="15">
    <source>
        <dbReference type="RuleBase" id="RU003968"/>
    </source>
</evidence>
<evidence type="ECO:0000259" key="16">
    <source>
        <dbReference type="PROSITE" id="PS00623"/>
    </source>
</evidence>
<dbReference type="InterPro" id="IPR003953">
    <property type="entry name" value="FAD-dep_OxRdtase_2_FAD-bd"/>
</dbReference>
<dbReference type="EnsemblMetazoa" id="XM_030995218">
    <property type="protein sequence ID" value="XP_030851078"/>
    <property type="gene ID" value="LOC100890044"/>
</dbReference>
<keyword evidence="2" id="KW-0153">Cholesterol metabolism</keyword>
<dbReference type="Gene3D" id="3.40.50.1820">
    <property type="entry name" value="alpha/beta hydrolase"/>
    <property type="match status" value="1"/>
</dbReference>
<name>A0A7M7PH96_STRPU</name>
<evidence type="ECO:0000256" key="10">
    <source>
        <dbReference type="ARBA" id="ARBA00038856"/>
    </source>
</evidence>
<dbReference type="OMA" id="PTGMYHL"/>
<evidence type="ECO:0000256" key="3">
    <source>
        <dbReference type="ARBA" id="ARBA00022630"/>
    </source>
</evidence>
<dbReference type="InterPro" id="IPR000172">
    <property type="entry name" value="GMC_OxRdtase_N"/>
</dbReference>
<reference evidence="18" key="1">
    <citation type="submission" date="2015-02" db="EMBL/GenBank/DDBJ databases">
        <title>Genome sequencing for Strongylocentrotus purpuratus.</title>
        <authorList>
            <person name="Murali S."/>
            <person name="Liu Y."/>
            <person name="Vee V."/>
            <person name="English A."/>
            <person name="Wang M."/>
            <person name="Skinner E."/>
            <person name="Han Y."/>
            <person name="Muzny D.M."/>
            <person name="Worley K.C."/>
            <person name="Gibbs R.A."/>
        </authorList>
    </citation>
    <scope>NUCLEOTIDE SEQUENCE</scope>
</reference>
<evidence type="ECO:0000256" key="6">
    <source>
        <dbReference type="ARBA" id="ARBA00023098"/>
    </source>
</evidence>
<keyword evidence="6" id="KW-0443">Lipid metabolism</keyword>
<keyword evidence="9" id="KW-0413">Isomerase</keyword>
<sequence length="1184" mass="131637">MEGELERTYHFDKDSEFGTDYTGYKLSSFLSDLKPHYDVIVIGSGYGGSIAASRCARAGKTVCVLEKGKEWWPGDFPETLMEAAKNTQITQKDGSVIETGKPTDLYDIIIGPEVTVVQGCGLGGGSLINANVALDADPEVFDDKAWPQALRYDVTNLNGADRDHVISMLRPMEYPDSHPSLPKQAAMKKIAKGIVTDIEDLATKELYKKVPLYVNFKKTKKNHIGLPQPACVGCGNCCSGCNTGAKNTLNMNYLPDAKAHGAYIFTEVRVKSIRRDESSGRWLVYYVPLGQDDFNEEERTVSAETVILGAGSLGSTNILLQSAFYGLSLSPKLGEGFTTNGDALNFSYNGTDKIRPVGIALKDLARKPTKAPGPCITGFLDMRRHVVDMPMEDGFVLQDGTPPSILELPYKILMKTSKGEDMSPNENEFTEFLHSFTGTAFKNTLAFLSMSHDSSRGRLHHDPSNGRVWVDFPKVGEEQNFKKIYDAARSATKVLKGEVIPNPVWGGVIPKLKGSKGVVTVHPLGGCSMAESGKEGVVDHSGHVFKGDSNETYPGLLVVDGAVMPRSLGVNPTLTISLVAERCMRLLAECKGWTIHYGFGKSIEKKSRSDCKPGFKFTERMVGHLTADRFPYPCEFILTIESQDIQHMLEVDPEHKAAIHGTVKCTALHDKPLTASNGVFHLFRKSKDNVETKEMTYDMTLHGGDKFYIFKGVKTVHKDTAVEIGMTDTTTLAITVTEGTEPGGKEVGKGKLEIKFSDFIKQLSTVQVTCCCSKRERMKWKAKFGSFFTGILVDSYGVFNPHGLSSPYRPDAEPRKRRPLNLNEMTPKVHHLLATDGTPLALTRYKGGDKGPILLLHGLGVTHRIFALDTVEVSLVEFLVKHGFDVWGLDMRFSIALTAHRKGSFINDPADKDIPPAVDFMMKVTGAPNIQVIAHCAGSATMHASLLGGHLDGKIRSMVVSQVGFRFIVSRFNKVKANARLPKFLQCIGVNGMSAYSDIEDAWHRKFMNRVFDGISNITSESREQCDSDVCHRITFIYSLLWLHHNMNPSTHDTLHEWNGYVHSDIFRHFAHCTRMGFLDRLDDDAEPYLPDFHSPERLNSEAYRKQMKHLDIPIMYFSGEDNHCWDPETTKQSYERCKEANPEQDYEWFTVPDYGHLDCIVGKDASDDVFPKFLPFLEKYAKP</sequence>
<evidence type="ECO:0000256" key="11">
    <source>
        <dbReference type="ARBA" id="ARBA00049645"/>
    </source>
</evidence>
<dbReference type="GO" id="GO:0004769">
    <property type="term" value="F:steroid Delta-isomerase activity"/>
    <property type="evidence" value="ECO:0007669"/>
    <property type="project" value="UniProtKB-EC"/>
</dbReference>
<evidence type="ECO:0000256" key="13">
    <source>
        <dbReference type="ARBA" id="ARBA00049744"/>
    </source>
</evidence>
<dbReference type="Pfam" id="PF05199">
    <property type="entry name" value="GMC_oxred_C"/>
    <property type="match status" value="1"/>
</dbReference>
<dbReference type="KEGG" id="spu:100890044"/>
<dbReference type="PANTHER" id="PTHR47470">
    <property type="entry name" value="CHOLESTEROL OXIDASE"/>
    <property type="match status" value="1"/>
</dbReference>
<dbReference type="OrthoDB" id="9974421at2759"/>
<dbReference type="InParanoid" id="A0A7M7PH96"/>
<organism evidence="17 18">
    <name type="scientific">Strongylocentrotus purpuratus</name>
    <name type="common">Purple sea urchin</name>
    <dbReference type="NCBI Taxonomy" id="7668"/>
    <lineage>
        <taxon>Eukaryota</taxon>
        <taxon>Metazoa</taxon>
        <taxon>Echinodermata</taxon>
        <taxon>Eleutherozoa</taxon>
        <taxon>Echinozoa</taxon>
        <taxon>Echinoidea</taxon>
        <taxon>Euechinoidea</taxon>
        <taxon>Echinacea</taxon>
        <taxon>Camarodonta</taxon>
        <taxon>Echinidea</taxon>
        <taxon>Strongylocentrotidae</taxon>
        <taxon>Strongylocentrotus</taxon>
    </lineage>
</organism>
<dbReference type="Gene3D" id="3.50.50.60">
    <property type="entry name" value="FAD/NAD(P)-binding domain"/>
    <property type="match status" value="3"/>
</dbReference>
<evidence type="ECO:0000256" key="8">
    <source>
        <dbReference type="ARBA" id="ARBA00023221"/>
    </source>
</evidence>
<keyword evidence="3 15" id="KW-0285">Flavoprotein</keyword>
<dbReference type="InterPro" id="IPR029058">
    <property type="entry name" value="AB_hydrolase_fold"/>
</dbReference>
<evidence type="ECO:0000256" key="7">
    <source>
        <dbReference type="ARBA" id="ARBA00023166"/>
    </source>
</evidence>
<evidence type="ECO:0000313" key="17">
    <source>
        <dbReference type="EnsemblMetazoa" id="XP_030851078"/>
    </source>
</evidence>
<accession>A0A7M7PH96</accession>
<dbReference type="EC" id="5.3.3.1" evidence="10"/>
<evidence type="ECO:0000256" key="9">
    <source>
        <dbReference type="ARBA" id="ARBA00023235"/>
    </source>
</evidence>
<evidence type="ECO:0000256" key="5">
    <source>
        <dbReference type="ARBA" id="ARBA00023002"/>
    </source>
</evidence>
<dbReference type="Pfam" id="PF00890">
    <property type="entry name" value="FAD_binding_2"/>
    <property type="match status" value="1"/>
</dbReference>
<dbReference type="InterPro" id="IPR052542">
    <property type="entry name" value="Cholesterol_Oxidase"/>
</dbReference>
<dbReference type="Gene3D" id="3.30.410.10">
    <property type="entry name" value="Cholesterol Oxidase, domain 2"/>
    <property type="match status" value="1"/>
</dbReference>
<evidence type="ECO:0000256" key="2">
    <source>
        <dbReference type="ARBA" id="ARBA00022548"/>
    </source>
</evidence>
<keyword evidence="7" id="KW-1207">Sterol metabolism</keyword>
<evidence type="ECO:0000256" key="14">
    <source>
        <dbReference type="ARBA" id="ARBA00049778"/>
    </source>
</evidence>
<dbReference type="Proteomes" id="UP000007110">
    <property type="component" value="Unassembled WGS sequence"/>
</dbReference>
<keyword evidence="4 15" id="KW-0274">FAD</keyword>
<dbReference type="GO" id="GO:0008203">
    <property type="term" value="P:cholesterol metabolic process"/>
    <property type="evidence" value="ECO:0007669"/>
    <property type="project" value="UniProtKB-KW"/>
</dbReference>
<dbReference type="RefSeq" id="XP_030851078.1">
    <property type="nucleotide sequence ID" value="XM_030995218.1"/>
</dbReference>
<dbReference type="SUPFAM" id="SSF51905">
    <property type="entry name" value="FAD/NAD(P)-binding domain"/>
    <property type="match status" value="1"/>
</dbReference>
<reference evidence="17" key="2">
    <citation type="submission" date="2021-01" db="UniProtKB">
        <authorList>
            <consortium name="EnsemblMetazoa"/>
        </authorList>
    </citation>
    <scope>IDENTIFICATION</scope>
</reference>
<dbReference type="InterPro" id="IPR036188">
    <property type="entry name" value="FAD/NAD-bd_sf"/>
</dbReference>
<evidence type="ECO:0000256" key="12">
    <source>
        <dbReference type="ARBA" id="ARBA00049723"/>
    </source>
</evidence>
<feature type="domain" description="Glucose-methanol-choline oxidoreductase N-terminal" evidence="16">
    <location>
        <begin position="119"/>
        <end position="142"/>
    </location>
</feature>